<name>A0AAD3HFM1_9STRA</name>
<feature type="region of interest" description="Disordered" evidence="2">
    <location>
        <begin position="1"/>
        <end position="47"/>
    </location>
</feature>
<feature type="region of interest" description="Disordered" evidence="2">
    <location>
        <begin position="349"/>
        <end position="383"/>
    </location>
</feature>
<reference evidence="3 4" key="1">
    <citation type="journal article" date="2021" name="Sci. Rep.">
        <title>The genome of the diatom Chaetoceros tenuissimus carries an ancient integrated fragment of an extant virus.</title>
        <authorList>
            <person name="Hongo Y."/>
            <person name="Kimura K."/>
            <person name="Takaki Y."/>
            <person name="Yoshida Y."/>
            <person name="Baba S."/>
            <person name="Kobayashi G."/>
            <person name="Nagasaki K."/>
            <person name="Hano T."/>
            <person name="Tomaru Y."/>
        </authorList>
    </citation>
    <scope>NUCLEOTIDE SEQUENCE [LARGE SCALE GENOMIC DNA]</scope>
    <source>
        <strain evidence="3 4">NIES-3715</strain>
    </source>
</reference>
<feature type="region of interest" description="Disordered" evidence="2">
    <location>
        <begin position="623"/>
        <end position="658"/>
    </location>
</feature>
<evidence type="ECO:0000256" key="1">
    <source>
        <dbReference type="SAM" id="Coils"/>
    </source>
</evidence>
<gene>
    <name evidence="3" type="ORF">CTEN210_17694</name>
</gene>
<feature type="compositionally biased region" description="Basic and acidic residues" evidence="2">
    <location>
        <begin position="19"/>
        <end position="47"/>
    </location>
</feature>
<proteinExistence type="predicted"/>
<dbReference type="Proteomes" id="UP001054902">
    <property type="component" value="Unassembled WGS sequence"/>
</dbReference>
<keyword evidence="4" id="KW-1185">Reference proteome</keyword>
<dbReference type="EMBL" id="BLLK01000072">
    <property type="protein sequence ID" value="GFH61218.1"/>
    <property type="molecule type" value="Genomic_DNA"/>
</dbReference>
<evidence type="ECO:0000313" key="4">
    <source>
        <dbReference type="Proteomes" id="UP001054902"/>
    </source>
</evidence>
<evidence type="ECO:0000256" key="2">
    <source>
        <dbReference type="SAM" id="MobiDB-lite"/>
    </source>
</evidence>
<feature type="compositionally biased region" description="Basic and acidic residues" evidence="2">
    <location>
        <begin position="370"/>
        <end position="383"/>
    </location>
</feature>
<dbReference type="AlphaFoldDB" id="A0AAD3HFM1"/>
<accession>A0AAD3HFM1</accession>
<protein>
    <submittedName>
        <fullName evidence="3">Uncharacterized protein</fullName>
    </submittedName>
</protein>
<keyword evidence="1" id="KW-0175">Coiled coil</keyword>
<comment type="caution">
    <text evidence="3">The sequence shown here is derived from an EMBL/GenBank/DDBJ whole genome shotgun (WGS) entry which is preliminary data.</text>
</comment>
<sequence>MIDSEEYQEKKTSSLSMQQDRRSEQRITMSHHRDNEQDTHGSIRDDNDIDCCKRNCNQHKMHTDESSSCQTNSFDSSPILQKDEISNIDNDKEQLGVLFQVAELASKLASMDSDIYHQQTFASNSNENKLCNEIYGTTKQEIQSQLDMYSNNWQLEQTQFPNLISSIHRLHSNIGHLQNENSDLLNQMRSMKSLLQEQEFQNQRLKKACQKLYKQNQKLKEKFQKSKQENDILKHSLEQVKHQCEQEEMDMEELKVACHETLLKNHGHVSKHVESIAMSSRVRTSTVDSTFSDFDAYSFLGDLSIAEAQEKDTCFHETMTPGMIAKETSPTITTNQHINIDVGILKERNSPHSDQLGSIHSNSLSSQDSMKSHEENDSIDRKSDVITIEFESAKDIRLQFAEVPDDDDCENQKIQDDSKLSGANRKRCGSNQSKVFGSNRKRIGSDNILDGMKKDSKQFFHMLARKTGDASMKLEHMINEFNPKANVKCDDNPRKRLTKIIVEDYQFPDCKQHSCPSIGSRLIAINDISLLTNNDSTWTVEKVLFFIEEQHGPIKLKFSDVKTSMRVEKASTDSGMDVNQKHSTVFKTPLSEKIGSGRGKTKKKMKEKLSLFGITISKETSSMSTTDDVSDHVQHPSVNDTDDFKSTHSSDRPESENATLALNKISLF</sequence>
<feature type="compositionally biased region" description="Polar residues" evidence="2">
    <location>
        <begin position="352"/>
        <end position="369"/>
    </location>
</feature>
<feature type="region of interest" description="Disordered" evidence="2">
    <location>
        <begin position="407"/>
        <end position="437"/>
    </location>
</feature>
<evidence type="ECO:0000313" key="3">
    <source>
        <dbReference type="EMBL" id="GFH61218.1"/>
    </source>
</evidence>
<organism evidence="3 4">
    <name type="scientific">Chaetoceros tenuissimus</name>
    <dbReference type="NCBI Taxonomy" id="426638"/>
    <lineage>
        <taxon>Eukaryota</taxon>
        <taxon>Sar</taxon>
        <taxon>Stramenopiles</taxon>
        <taxon>Ochrophyta</taxon>
        <taxon>Bacillariophyta</taxon>
        <taxon>Coscinodiscophyceae</taxon>
        <taxon>Chaetocerotophycidae</taxon>
        <taxon>Chaetocerotales</taxon>
        <taxon>Chaetocerotaceae</taxon>
        <taxon>Chaetoceros</taxon>
    </lineage>
</organism>
<feature type="compositionally biased region" description="Basic and acidic residues" evidence="2">
    <location>
        <begin position="642"/>
        <end position="655"/>
    </location>
</feature>
<feature type="compositionally biased region" description="Basic and acidic residues" evidence="2">
    <location>
        <begin position="410"/>
        <end position="419"/>
    </location>
</feature>
<feature type="coiled-coil region" evidence="1">
    <location>
        <begin position="167"/>
        <end position="257"/>
    </location>
</feature>